<dbReference type="AlphaFoldDB" id="Q6FJB6"/>
<proteinExistence type="predicted"/>
<keyword evidence="2" id="KW-0479">Metal-binding</keyword>
<keyword evidence="7" id="KW-0539">Nucleus</keyword>
<accession>Q6FJB6</accession>
<dbReference type="GO" id="GO:0005507">
    <property type="term" value="F:copper ion binding"/>
    <property type="evidence" value="ECO:0007669"/>
    <property type="project" value="InterPro"/>
</dbReference>
<keyword evidence="12" id="KW-1185">Reference proteome</keyword>
<dbReference type="eggNOG" id="ENOG502QQ0T">
    <property type="taxonomic scope" value="Eukaryota"/>
</dbReference>
<evidence type="ECO:0000256" key="4">
    <source>
        <dbReference type="ARBA" id="ARBA00023008"/>
    </source>
</evidence>
<dbReference type="SMART" id="SM00412">
    <property type="entry name" value="Cu_FIST"/>
    <property type="match status" value="1"/>
</dbReference>
<dbReference type="FunCoup" id="Q6FJB6">
    <property type="interactions" value="514"/>
</dbReference>
<dbReference type="PANTHER" id="PTHR28088">
    <property type="entry name" value="TRANSCRIPTIONAL ACTIVATOR HAA1-RELATED"/>
    <property type="match status" value="1"/>
</dbReference>
<reference evidence="11 12" key="1">
    <citation type="journal article" date="2004" name="Nature">
        <title>Genome evolution in yeasts.</title>
        <authorList>
            <consortium name="Genolevures"/>
            <person name="Dujon B."/>
            <person name="Sherman D."/>
            <person name="Fischer G."/>
            <person name="Durrens P."/>
            <person name="Casaregola S."/>
            <person name="Lafontaine I."/>
            <person name="de Montigny J."/>
            <person name="Marck C."/>
            <person name="Neuveglise C."/>
            <person name="Talla E."/>
            <person name="Goffard N."/>
            <person name="Frangeul L."/>
            <person name="Aigle M."/>
            <person name="Anthouard V."/>
            <person name="Babour A."/>
            <person name="Barbe V."/>
            <person name="Barnay S."/>
            <person name="Blanchin S."/>
            <person name="Beckerich J.M."/>
            <person name="Beyne E."/>
            <person name="Bleykasten C."/>
            <person name="Boisrame A."/>
            <person name="Boyer J."/>
            <person name="Cattolico L."/>
            <person name="Confanioleri F."/>
            <person name="de Daruvar A."/>
            <person name="Despons L."/>
            <person name="Fabre E."/>
            <person name="Fairhead C."/>
            <person name="Ferry-Dumazet H."/>
            <person name="Groppi A."/>
            <person name="Hantraye F."/>
            <person name="Hennequin C."/>
            <person name="Jauniaux N."/>
            <person name="Joyet P."/>
            <person name="Kachouri R."/>
            <person name="Kerrest A."/>
            <person name="Koszul R."/>
            <person name="Lemaire M."/>
            <person name="Lesur I."/>
            <person name="Ma L."/>
            <person name="Muller H."/>
            <person name="Nicaud J.M."/>
            <person name="Nikolski M."/>
            <person name="Oztas S."/>
            <person name="Ozier-Kalogeropoulos O."/>
            <person name="Pellenz S."/>
            <person name="Potier S."/>
            <person name="Richard G.F."/>
            <person name="Straub M.L."/>
            <person name="Suleau A."/>
            <person name="Swennene D."/>
            <person name="Tekaia F."/>
            <person name="Wesolowski-Louvel M."/>
            <person name="Westhof E."/>
            <person name="Wirth B."/>
            <person name="Zeniou-Meyer M."/>
            <person name="Zivanovic I."/>
            <person name="Bolotin-Fukuhara M."/>
            <person name="Thierry A."/>
            <person name="Bouchier C."/>
            <person name="Caudron B."/>
            <person name="Scarpelli C."/>
            <person name="Gaillardin C."/>
            <person name="Weissenbach J."/>
            <person name="Wincker P."/>
            <person name="Souciet J.L."/>
        </authorList>
    </citation>
    <scope>NUCLEOTIDE SEQUENCE [LARGE SCALE GENOMIC DNA]</scope>
    <source>
        <strain evidence="12">ATCC 2001 / BCRC 20586 / JCM 3761 / NBRC 0622 / NRRL Y-65 / CBS 138</strain>
    </source>
</reference>
<dbReference type="PROSITE" id="PS50073">
    <property type="entry name" value="COPPER_FIST_2"/>
    <property type="match status" value="1"/>
</dbReference>
<dbReference type="CGD" id="CAL0137417">
    <property type="gene designation" value="CAGL0M07590g"/>
</dbReference>
<dbReference type="InterPro" id="IPR036395">
    <property type="entry name" value="Cu_fist_DNA-bd_dom_sf"/>
</dbReference>
<dbReference type="HOGENOM" id="CLU_034774_0_0_1"/>
<dbReference type="Proteomes" id="UP000002428">
    <property type="component" value="Chromosome M"/>
</dbReference>
<dbReference type="InParanoid" id="Q6FJB6"/>
<evidence type="ECO:0000256" key="2">
    <source>
        <dbReference type="ARBA" id="ARBA00022723"/>
    </source>
</evidence>
<keyword evidence="3" id="KW-0862">Zinc</keyword>
<feature type="domain" description="Copper-fist" evidence="9">
    <location>
        <begin position="1"/>
        <end position="40"/>
    </location>
</feature>
<dbReference type="InterPro" id="IPR001083">
    <property type="entry name" value="Cu_fist_DNA-bd_dom"/>
</dbReference>
<evidence type="ECO:0000256" key="5">
    <source>
        <dbReference type="ARBA" id="ARBA00023015"/>
    </source>
</evidence>
<evidence type="ECO:0000256" key="6">
    <source>
        <dbReference type="ARBA" id="ARBA00023163"/>
    </source>
</evidence>
<evidence type="ECO:0000256" key="1">
    <source>
        <dbReference type="ARBA" id="ARBA00004123"/>
    </source>
</evidence>
<dbReference type="GO" id="GO:0000981">
    <property type="term" value="F:DNA-binding transcription factor activity, RNA polymerase II-specific"/>
    <property type="evidence" value="ECO:0007669"/>
    <property type="project" value="TreeGrafter"/>
</dbReference>
<dbReference type="STRING" id="284593.Q6FJB6"/>
<protein>
    <recommendedName>
        <fullName evidence="9">Copper-fist domain-containing protein</fullName>
    </recommendedName>
</protein>
<dbReference type="PANTHER" id="PTHR28088:SF7">
    <property type="entry name" value="METAL-BINDING ACTIVATOR 1"/>
    <property type="match status" value="1"/>
</dbReference>
<dbReference type="Pfam" id="PF00649">
    <property type="entry name" value="Copper-fist"/>
    <property type="match status" value="1"/>
</dbReference>
<name>Q6FJB6_CANGA</name>
<dbReference type="OMA" id="CLIHRKE"/>
<dbReference type="Gene3D" id="3.90.430.10">
    <property type="entry name" value="Copper fist DNA-binding domain"/>
    <property type="match status" value="1"/>
</dbReference>
<keyword evidence="4" id="KW-0186">Copper</keyword>
<keyword evidence="5" id="KW-0805">Transcription regulation</keyword>
<dbReference type="KEGG" id="cgr:2891728"/>
<organism evidence="11 12">
    <name type="scientific">Candida glabrata (strain ATCC 2001 / BCRC 20586 / JCM 3761 / NBRC 0622 / NRRL Y-65 / CBS 138)</name>
    <name type="common">Yeast</name>
    <name type="synonym">Nakaseomyces glabratus</name>
    <dbReference type="NCBI Taxonomy" id="284593"/>
    <lineage>
        <taxon>Eukaryota</taxon>
        <taxon>Fungi</taxon>
        <taxon>Dikarya</taxon>
        <taxon>Ascomycota</taxon>
        <taxon>Saccharomycotina</taxon>
        <taxon>Saccharomycetes</taxon>
        <taxon>Saccharomycetales</taxon>
        <taxon>Saccharomycetaceae</taxon>
        <taxon>Nakaseomyces</taxon>
    </lineage>
</organism>
<evidence type="ECO:0000256" key="7">
    <source>
        <dbReference type="ARBA" id="ARBA00023242"/>
    </source>
</evidence>
<evidence type="ECO:0000259" key="9">
    <source>
        <dbReference type="PROSITE" id="PS50073"/>
    </source>
</evidence>
<dbReference type="GO" id="GO:0045944">
    <property type="term" value="P:positive regulation of transcription by RNA polymerase II"/>
    <property type="evidence" value="ECO:0007669"/>
    <property type="project" value="TreeGrafter"/>
</dbReference>
<dbReference type="VEuPathDB" id="FungiDB:CAGL0M07590g"/>
<gene>
    <name evidence="10 11" type="ordered locus">CAGL0M07590g</name>
</gene>
<dbReference type="InterPro" id="IPR051763">
    <property type="entry name" value="Copper_Homeo_Regul"/>
</dbReference>
<dbReference type="SMART" id="SM01090">
    <property type="entry name" value="Copper-fist"/>
    <property type="match status" value="1"/>
</dbReference>
<dbReference type="GO" id="GO:0005634">
    <property type="term" value="C:nucleus"/>
    <property type="evidence" value="ECO:0007669"/>
    <property type="project" value="UniProtKB-SubCell"/>
</dbReference>
<dbReference type="PRINTS" id="PR00617">
    <property type="entry name" value="COPPERFIST"/>
</dbReference>
<dbReference type="GO" id="GO:0000978">
    <property type="term" value="F:RNA polymerase II cis-regulatory region sequence-specific DNA binding"/>
    <property type="evidence" value="ECO:0007669"/>
    <property type="project" value="TreeGrafter"/>
</dbReference>
<dbReference type="EMBL" id="CR380959">
    <property type="protein sequence ID" value="CAG62654.1"/>
    <property type="molecule type" value="Genomic_DNA"/>
</dbReference>
<evidence type="ECO:0000256" key="3">
    <source>
        <dbReference type="ARBA" id="ARBA00022833"/>
    </source>
</evidence>
<evidence type="ECO:0000313" key="12">
    <source>
        <dbReference type="Proteomes" id="UP000002428"/>
    </source>
</evidence>
<evidence type="ECO:0000313" key="11">
    <source>
        <dbReference type="EMBL" id="CAG62654.1"/>
    </source>
</evidence>
<dbReference type="GO" id="GO:0006878">
    <property type="term" value="P:intracellular copper ion homeostasis"/>
    <property type="evidence" value="ECO:0007669"/>
    <property type="project" value="TreeGrafter"/>
</dbReference>
<evidence type="ECO:0000256" key="8">
    <source>
        <dbReference type="SAM" id="MobiDB-lite"/>
    </source>
</evidence>
<comment type="subcellular location">
    <subcellularLocation>
        <location evidence="1">Nucleus</location>
    </subcellularLocation>
</comment>
<sequence>MIIFKNDKYACVKCIRGHRSSLCVHTGRMLVKVRNRGRKKGIDVRDAIVVGDIHRKRSCECASGHAGDDSKQYGAPNADVSRPHESGLNSTCVGMNKQPILFVRAKKVLKAQLIGGELKEMSEVDMSRLEVDTSDDETVATTTTVPKVEILDNNVLNVTQGNIDDDMVLVDDTKNFAGASIGELIDEQLSSINVEPTGSHCCGSQPHGIDPMKTTTVTAAATETEKYPFFQLLTKRGVYLSTQCSCSAANCACSNCLIHRTEEEINNYIEASGVPLTNLDSSTSLQATPEIESPRPSCMCKPEECTCDGCDIHTIEVVPFQRIVIHGLINTRLTKKTLIQYRKKLIGQKYWWDYCMVYIPCLRCNNFDGLDIVGFFDNIIKEHGHELEDAKEKVDAGSIQNLTSQAENFIMNMNNSIDNGVSSNTTNNMNNINDTRLQSHYANLVKTEGTISPMFM</sequence>
<evidence type="ECO:0000313" key="10">
    <source>
        <dbReference type="CGD" id="CAL0137417"/>
    </source>
</evidence>
<dbReference type="GO" id="GO:0006879">
    <property type="term" value="P:intracellular iron ion homeostasis"/>
    <property type="evidence" value="ECO:0007669"/>
    <property type="project" value="TreeGrafter"/>
</dbReference>
<feature type="region of interest" description="Disordered" evidence="8">
    <location>
        <begin position="63"/>
        <end position="86"/>
    </location>
</feature>
<keyword evidence="6" id="KW-0804">Transcription</keyword>
<dbReference type="SUPFAM" id="SSF57879">
    <property type="entry name" value="Zinc domain conserved in yeast copper-regulated transcription factors"/>
    <property type="match status" value="1"/>
</dbReference>